<dbReference type="Proteomes" id="UP000600026">
    <property type="component" value="Unassembled WGS sequence"/>
</dbReference>
<dbReference type="Pfam" id="PF08223">
    <property type="entry name" value="PaaX_C"/>
    <property type="match status" value="1"/>
</dbReference>
<feature type="domain" description="Transcriptional repressor PaaX-like central Cas2-like" evidence="3">
    <location>
        <begin position="119"/>
        <end position="191"/>
    </location>
</feature>
<dbReference type="RefSeq" id="WP_051902073.1">
    <property type="nucleotide sequence ID" value="NZ_BNEE01000006.1"/>
</dbReference>
<dbReference type="GO" id="GO:0006351">
    <property type="term" value="P:DNA-templated transcription"/>
    <property type="evidence" value="ECO:0007669"/>
    <property type="project" value="TreeGrafter"/>
</dbReference>
<evidence type="ECO:0000313" key="5">
    <source>
        <dbReference type="Proteomes" id="UP000600026"/>
    </source>
</evidence>
<dbReference type="AlphaFoldDB" id="A0A919H389"/>
<organism evidence="4 5">
    <name type="scientific">Streptomyces xanthophaeus</name>
    <dbReference type="NCBI Taxonomy" id="67385"/>
    <lineage>
        <taxon>Bacteria</taxon>
        <taxon>Bacillati</taxon>
        <taxon>Actinomycetota</taxon>
        <taxon>Actinomycetes</taxon>
        <taxon>Kitasatosporales</taxon>
        <taxon>Streptomycetaceae</taxon>
        <taxon>Streptomyces</taxon>
    </lineage>
</organism>
<dbReference type="Gene3D" id="1.20.58.1460">
    <property type="match status" value="1"/>
</dbReference>
<dbReference type="InterPro" id="IPR048846">
    <property type="entry name" value="PaaX-like_central"/>
</dbReference>
<evidence type="ECO:0000259" key="2">
    <source>
        <dbReference type="Pfam" id="PF08223"/>
    </source>
</evidence>
<name>A0A919H389_9ACTN</name>
<dbReference type="PANTHER" id="PTHR30319:SF1">
    <property type="entry name" value="TRANSCRIPTIONAL REPRESSOR PAAX"/>
    <property type="match status" value="1"/>
</dbReference>
<dbReference type="Pfam" id="PF20803">
    <property type="entry name" value="PaaX_M"/>
    <property type="match status" value="1"/>
</dbReference>
<comment type="caution">
    <text evidence="4">The sequence shown here is derived from an EMBL/GenBank/DDBJ whole genome shotgun (WGS) entry which is preliminary data.</text>
</comment>
<proteinExistence type="predicted"/>
<gene>
    <name evidence="4" type="ORF">Sxan_60880</name>
</gene>
<dbReference type="PANTHER" id="PTHR30319">
    <property type="entry name" value="PHENYLACETIC ACID REGULATOR-RELATED TRANSCRIPTIONAL REPRESSOR"/>
    <property type="match status" value="1"/>
</dbReference>
<accession>A0A919H389</accession>
<evidence type="ECO:0000259" key="3">
    <source>
        <dbReference type="Pfam" id="PF20803"/>
    </source>
</evidence>
<evidence type="ECO:0000256" key="1">
    <source>
        <dbReference type="SAM" id="MobiDB-lite"/>
    </source>
</evidence>
<reference evidence="4" key="1">
    <citation type="submission" date="2020-09" db="EMBL/GenBank/DDBJ databases">
        <title>Whole genome shotgun sequence of Streptomyces xanthophaeus NBRC 12829.</title>
        <authorList>
            <person name="Komaki H."/>
            <person name="Tamura T."/>
        </authorList>
    </citation>
    <scope>NUCLEOTIDE SEQUENCE</scope>
    <source>
        <strain evidence="4">NBRC 12829</strain>
    </source>
</reference>
<dbReference type="OrthoDB" id="2270427at2"/>
<dbReference type="InterPro" id="IPR036388">
    <property type="entry name" value="WH-like_DNA-bd_sf"/>
</dbReference>
<dbReference type="Gene3D" id="1.10.10.10">
    <property type="entry name" value="Winged helix-like DNA-binding domain superfamily/Winged helix DNA-binding domain"/>
    <property type="match status" value="1"/>
</dbReference>
<feature type="region of interest" description="Disordered" evidence="1">
    <location>
        <begin position="227"/>
        <end position="257"/>
    </location>
</feature>
<dbReference type="Gene3D" id="3.30.70.2650">
    <property type="match status" value="1"/>
</dbReference>
<dbReference type="InterPro" id="IPR013225">
    <property type="entry name" value="PaaX_C"/>
</dbReference>
<feature type="domain" description="Transcriptional repressor PaaX-like C-terminal" evidence="2">
    <location>
        <begin position="282"/>
        <end position="317"/>
    </location>
</feature>
<protein>
    <submittedName>
        <fullName evidence="4">Repressor in the phenylacetic acid catabolism</fullName>
    </submittedName>
</protein>
<keyword evidence="5" id="KW-1185">Reference proteome</keyword>
<sequence>MSGTRPADAADPAEPADLAVPQVPTRMVVHALVREDGTVDGAELYEVAALLGMTDQQVRLCVKRLVAEGRFVLEGRGRRSVLRPPVDPGAAAAAGPDLPGLVPEVGFVRHAYRQDRGLEPWDGVWHAFAFAVPESSRAARDALRDTVTGLGAAPVQGGLYVTPNAIGPYVRARAAELGVAGALSCLSTRDLAVGGTTDPVALAARLWPLAEIAGRYEALRTLAEARTGRPTGEAAAGARAGEGAGSSGDGSSGVGSSGVGGSGAGKVLARAVALAAALSDAMVPDPLLPPELLPQPWPGAVAREAAARAWDELRATAPAGGPRLFRLYGEALG</sequence>
<dbReference type="EMBL" id="BNEE01000006">
    <property type="protein sequence ID" value="GHI88724.1"/>
    <property type="molecule type" value="Genomic_DNA"/>
</dbReference>
<feature type="compositionally biased region" description="Gly residues" evidence="1">
    <location>
        <begin position="240"/>
        <end position="257"/>
    </location>
</feature>
<evidence type="ECO:0000313" key="4">
    <source>
        <dbReference type="EMBL" id="GHI88724.1"/>
    </source>
</evidence>